<dbReference type="AlphaFoldDB" id="A0A803SXE4"/>
<dbReference type="InterPro" id="IPR029365">
    <property type="entry name" value="TMEM238"/>
</dbReference>
<organism evidence="3 4">
    <name type="scientific">Anolis carolinensis</name>
    <name type="common">Green anole</name>
    <name type="synonym">American chameleon</name>
    <dbReference type="NCBI Taxonomy" id="28377"/>
    <lineage>
        <taxon>Eukaryota</taxon>
        <taxon>Metazoa</taxon>
        <taxon>Chordata</taxon>
        <taxon>Craniata</taxon>
        <taxon>Vertebrata</taxon>
        <taxon>Euteleostomi</taxon>
        <taxon>Lepidosauria</taxon>
        <taxon>Squamata</taxon>
        <taxon>Bifurcata</taxon>
        <taxon>Unidentata</taxon>
        <taxon>Episquamata</taxon>
        <taxon>Toxicofera</taxon>
        <taxon>Iguania</taxon>
        <taxon>Dactyloidae</taxon>
        <taxon>Anolis</taxon>
    </lineage>
</organism>
<name>A0A803SXE4_ANOCA</name>
<evidence type="ECO:0000256" key="1">
    <source>
        <dbReference type="SAM" id="MobiDB-lite"/>
    </source>
</evidence>
<evidence type="ECO:0000313" key="3">
    <source>
        <dbReference type="Ensembl" id="ENSACAP00000027634.1"/>
    </source>
</evidence>
<sequence length="157" mass="17155">GPVGQAELQRTSSTPTGIMESAAMGRCRGAFWMALLFDMAGLSLLLMGALSDVFFADLLIYSGGVGLLFSLLWWVFWYVGNLEVPPDELRSPTPTPPAGRPGPVARRRRRFEAEDSPPRQEATWVLQPSVLDSNSHHSSQLRGMVGVGVQNTRRALS</sequence>
<feature type="compositionally biased region" description="Polar residues" evidence="1">
    <location>
        <begin position="130"/>
        <end position="141"/>
    </location>
</feature>
<dbReference type="PANTHER" id="PTHR28613">
    <property type="entry name" value="SI:CH211-232M10.4-RELATED"/>
    <property type="match status" value="1"/>
</dbReference>
<dbReference type="Proteomes" id="UP000001646">
    <property type="component" value="Unplaced"/>
</dbReference>
<dbReference type="GeneTree" id="ENSGT00940000162720"/>
<feature type="transmembrane region" description="Helical" evidence="2">
    <location>
        <begin position="59"/>
        <end position="80"/>
    </location>
</feature>
<protein>
    <recommendedName>
        <fullName evidence="5">Transmembrane protein 238 like</fullName>
    </recommendedName>
</protein>
<evidence type="ECO:0008006" key="5">
    <source>
        <dbReference type="Google" id="ProtNLM"/>
    </source>
</evidence>
<keyword evidence="2" id="KW-1133">Transmembrane helix</keyword>
<dbReference type="Ensembl" id="ENSACAT00000038063.1">
    <property type="protein sequence ID" value="ENSACAP00000027634.1"/>
    <property type="gene ID" value="ENSACAG00000035256.1"/>
</dbReference>
<feature type="transmembrane region" description="Helical" evidence="2">
    <location>
        <begin position="29"/>
        <end position="47"/>
    </location>
</feature>
<dbReference type="Pfam" id="PF15125">
    <property type="entry name" value="TMEM238"/>
    <property type="match status" value="1"/>
</dbReference>
<keyword evidence="4" id="KW-1185">Reference proteome</keyword>
<evidence type="ECO:0000313" key="4">
    <source>
        <dbReference type="Proteomes" id="UP000001646"/>
    </source>
</evidence>
<dbReference type="PANTHER" id="PTHR28613:SF9">
    <property type="entry name" value="TRANSMEMBRANE PROTEIN 238"/>
    <property type="match status" value="1"/>
</dbReference>
<reference evidence="3" key="2">
    <citation type="submission" date="2025-08" db="UniProtKB">
        <authorList>
            <consortium name="Ensembl"/>
        </authorList>
    </citation>
    <scope>IDENTIFICATION</scope>
</reference>
<evidence type="ECO:0000256" key="2">
    <source>
        <dbReference type="SAM" id="Phobius"/>
    </source>
</evidence>
<reference evidence="3" key="1">
    <citation type="submission" date="2009-12" db="EMBL/GenBank/DDBJ databases">
        <title>The Genome Sequence of Anolis carolinensis (Green Anole Lizard).</title>
        <authorList>
            <consortium name="The Genome Sequencing Platform"/>
            <person name="Di Palma F."/>
            <person name="Alfoldi J."/>
            <person name="Heiman D."/>
            <person name="Young S."/>
            <person name="Grabherr M."/>
            <person name="Johnson J."/>
            <person name="Lander E.S."/>
            <person name="Lindblad-Toh K."/>
        </authorList>
    </citation>
    <scope>NUCLEOTIDE SEQUENCE [LARGE SCALE GENOMIC DNA]</scope>
    <source>
        <strain evidence="3">JBL SC #1</strain>
    </source>
</reference>
<dbReference type="InParanoid" id="A0A803SXE4"/>
<proteinExistence type="predicted"/>
<feature type="region of interest" description="Disordered" evidence="1">
    <location>
        <begin position="86"/>
        <end position="144"/>
    </location>
</feature>
<keyword evidence="2" id="KW-0472">Membrane</keyword>
<reference evidence="3" key="3">
    <citation type="submission" date="2025-09" db="UniProtKB">
        <authorList>
            <consortium name="Ensembl"/>
        </authorList>
    </citation>
    <scope>IDENTIFICATION</scope>
</reference>
<accession>A0A803SXE4</accession>
<keyword evidence="2" id="KW-0812">Transmembrane</keyword>